<evidence type="ECO:0000313" key="2">
    <source>
        <dbReference type="EMBL" id="BBK24509.1"/>
    </source>
</evidence>
<evidence type="ECO:0000256" key="1">
    <source>
        <dbReference type="SAM" id="SignalP"/>
    </source>
</evidence>
<dbReference type="OrthoDB" id="1633805at2"/>
<dbReference type="Proteomes" id="UP000320585">
    <property type="component" value="Chromosome"/>
</dbReference>
<protein>
    <recommendedName>
        <fullName evidence="4">Outer membrane protein beta-barrel domain-containing protein</fullName>
    </recommendedName>
</protein>
<organism evidence="2 3">
    <name type="scientific">Dialister hominis</name>
    <dbReference type="NCBI Taxonomy" id="2582419"/>
    <lineage>
        <taxon>Bacteria</taxon>
        <taxon>Bacillati</taxon>
        <taxon>Bacillota</taxon>
        <taxon>Negativicutes</taxon>
        <taxon>Veillonellales</taxon>
        <taxon>Veillonellaceae</taxon>
        <taxon>Dialister</taxon>
    </lineage>
</organism>
<keyword evidence="3" id="KW-1185">Reference proteome</keyword>
<dbReference type="EMBL" id="AP019697">
    <property type="protein sequence ID" value="BBK24509.1"/>
    <property type="molecule type" value="Genomic_DNA"/>
</dbReference>
<reference evidence="3" key="1">
    <citation type="submission" date="2019-05" db="EMBL/GenBank/DDBJ databases">
        <title>Complete genome sequencing of Dialister sp. strain 5BBH33.</title>
        <authorList>
            <person name="Sakamoto M."/>
            <person name="Murakami T."/>
            <person name="Mori H."/>
        </authorList>
    </citation>
    <scope>NUCLEOTIDE SEQUENCE [LARGE SCALE GENOMIC DNA]</scope>
    <source>
        <strain evidence="3">5BBH33</strain>
    </source>
</reference>
<name>A0A8D4UTP3_9FIRM</name>
<evidence type="ECO:0000313" key="3">
    <source>
        <dbReference type="Proteomes" id="UP000320585"/>
    </source>
</evidence>
<dbReference type="RefSeq" id="WP_143332300.1">
    <property type="nucleotide sequence ID" value="NZ_AP019697.1"/>
</dbReference>
<gene>
    <name evidence="2" type="ORF">Dia5BBH33_04440</name>
</gene>
<feature type="chain" id="PRO_5034047014" description="Outer membrane protein beta-barrel domain-containing protein" evidence="1">
    <location>
        <begin position="25"/>
        <end position="173"/>
    </location>
</feature>
<accession>A0A8D4UTP3</accession>
<dbReference type="GeneID" id="92715662"/>
<proteinExistence type="predicted"/>
<dbReference type="KEGG" id="dho:Dia5BBH33_04440"/>
<feature type="signal peptide" evidence="1">
    <location>
        <begin position="1"/>
        <end position="24"/>
    </location>
</feature>
<sequence length="173" mass="18828">MKKLAITAAAVLAAVFLGTGTAHALVPGVDIMDTEVGYGYNAAKDGIHSAHIEIKPISKVVVGAEYRHWNHAGNETDVYAKYKIGHLYIGAGNRNYYDRDAKLFGLVEGRANVLGPVDAYAGLKVSSEEREYKAGLQLDLVPTSFDVDVNYTYYDRDDVKNEGGLGVGLNYHF</sequence>
<dbReference type="AlphaFoldDB" id="A0A8D4UTP3"/>
<keyword evidence="1" id="KW-0732">Signal</keyword>
<evidence type="ECO:0008006" key="4">
    <source>
        <dbReference type="Google" id="ProtNLM"/>
    </source>
</evidence>